<dbReference type="Gene3D" id="2.40.30.10">
    <property type="entry name" value="Translation factors"/>
    <property type="match status" value="1"/>
</dbReference>
<dbReference type="CDD" id="cd03694">
    <property type="entry name" value="GTPBP_II"/>
    <property type="match status" value="1"/>
</dbReference>
<dbReference type="GO" id="GO:0003746">
    <property type="term" value="F:translation elongation factor activity"/>
    <property type="evidence" value="ECO:0007669"/>
    <property type="project" value="TreeGrafter"/>
</dbReference>
<accession>A0AAV1ZL68</accession>
<reference evidence="5 6" key="1">
    <citation type="submission" date="2024-04" db="EMBL/GenBank/DDBJ databases">
        <authorList>
            <person name="Rising A."/>
            <person name="Reimegard J."/>
            <person name="Sonavane S."/>
            <person name="Akerstrom W."/>
            <person name="Nylinder S."/>
            <person name="Hedman E."/>
            <person name="Kallberg Y."/>
        </authorList>
    </citation>
    <scope>NUCLEOTIDE SEQUENCE [LARGE SCALE GENOMIC DNA]</scope>
</reference>
<keyword evidence="2" id="KW-0547">Nucleotide-binding</keyword>
<dbReference type="SUPFAM" id="SSF52540">
    <property type="entry name" value="P-loop containing nucleoside triphosphate hydrolases"/>
    <property type="match status" value="1"/>
</dbReference>
<dbReference type="InterPro" id="IPR027417">
    <property type="entry name" value="P-loop_NTPase"/>
</dbReference>
<evidence type="ECO:0000313" key="5">
    <source>
        <dbReference type="EMBL" id="CAL1271010.1"/>
    </source>
</evidence>
<dbReference type="InterPro" id="IPR009001">
    <property type="entry name" value="Transl_elong_EF1A/Init_IF2_C"/>
</dbReference>
<comment type="caution">
    <text evidence="5">The sequence shown here is derived from an EMBL/GenBank/DDBJ whole genome shotgun (WGS) entry which is preliminary data.</text>
</comment>
<comment type="similarity">
    <text evidence="1">Belongs to the TRAFAC class translation factor GTPase superfamily. Classic translation factor GTPase family. EF-Tu/EF-1A subfamily.</text>
</comment>
<name>A0AAV1ZL68_9ARAC</name>
<keyword evidence="6" id="KW-1185">Reference proteome</keyword>
<dbReference type="GO" id="GO:0005525">
    <property type="term" value="F:GTP binding"/>
    <property type="evidence" value="ECO:0007669"/>
    <property type="project" value="UniProtKB-KW"/>
</dbReference>
<evidence type="ECO:0000259" key="4">
    <source>
        <dbReference type="PROSITE" id="PS51722"/>
    </source>
</evidence>
<dbReference type="InterPro" id="IPR000795">
    <property type="entry name" value="T_Tr_GTP-bd_dom"/>
</dbReference>
<dbReference type="InterPro" id="IPR050055">
    <property type="entry name" value="EF-Tu_GTPase"/>
</dbReference>
<dbReference type="FunFam" id="2.40.30.10:FF:000014">
    <property type="entry name" value="Probable GTP-binding protein 1"/>
    <property type="match status" value="1"/>
</dbReference>
<dbReference type="PANTHER" id="PTHR43721">
    <property type="entry name" value="ELONGATION FACTOR TU-RELATED"/>
    <property type="match status" value="1"/>
</dbReference>
<evidence type="ECO:0000256" key="3">
    <source>
        <dbReference type="ARBA" id="ARBA00023134"/>
    </source>
</evidence>
<feature type="domain" description="Tr-type G" evidence="4">
    <location>
        <begin position="140"/>
        <end position="368"/>
    </location>
</feature>
<dbReference type="SUPFAM" id="SSF50465">
    <property type="entry name" value="EF-Tu/eEF-1alpha/eIF2-gamma C-terminal domain"/>
    <property type="match status" value="1"/>
</dbReference>
<dbReference type="InterPro" id="IPR009000">
    <property type="entry name" value="Transl_B-barrel_sf"/>
</dbReference>
<sequence length="573" mass="62658">MDSIVGLFGPDSLEETNSSSFSKIPEFLPPEAAEGNVEYKLKLVNPSKSRFEHLVTQMKWRLREGQGEAIYTIGVSDGGKLIGLDEVEMQESLNTLYRMAEKLGADITSLGERFIDDNLNQEKRTVAEFLVRKIPDDQQSIELRVAVLGGSDVGKSTLLGVLTQGEKDNGHGSARLNLFRHLHEIQSGRTSSISHEILGFDSQGSAMTYSTCRTAEEICDNSKKLITFIDLAGHKKYLKTTVFGLTGHSPHFAVLVISAVSGLSGITKEHLGLATVVDIPIVVVINKIDIASSACLNKTLRQLEDLLQTPGYKKLSFQVFTEEDALAAASSFASDKIIPIFSVSCVTGKGLDLLYTFLNILPPTINQKDRELLMQKPAEFQIDETFHVPEVGLVVSGLLTTGVIHEGDKLLVGPSDTGHFNITKVLSLHRHKVPSRIVRACESATLALSSQDISLRKGMVLISQQVRPPVCYYFQAKIQILFHSTNICSGFQASVHIGNVRQTATILGIMGRSSLSVNDTASVIFKFIQRPECVHPGSKLLLRVGQTKAIGRVTQVFLLGDNLPLKVSPIHQC</sequence>
<dbReference type="Gene3D" id="3.40.50.300">
    <property type="entry name" value="P-loop containing nucleotide triphosphate hydrolases"/>
    <property type="match status" value="1"/>
</dbReference>
<dbReference type="FunFam" id="3.40.50.300:FF:000091">
    <property type="entry name" value="Probable GTP-binding protein 1"/>
    <property type="match status" value="1"/>
</dbReference>
<evidence type="ECO:0000256" key="1">
    <source>
        <dbReference type="ARBA" id="ARBA00007249"/>
    </source>
</evidence>
<gene>
    <name evidence="5" type="ORF">LARSCL_LOCUS5607</name>
</gene>
<dbReference type="EMBL" id="CAXIEN010000052">
    <property type="protein sequence ID" value="CAL1271010.1"/>
    <property type="molecule type" value="Genomic_DNA"/>
</dbReference>
<evidence type="ECO:0000313" key="6">
    <source>
        <dbReference type="Proteomes" id="UP001497382"/>
    </source>
</evidence>
<evidence type="ECO:0000256" key="2">
    <source>
        <dbReference type="ARBA" id="ARBA00022741"/>
    </source>
</evidence>
<dbReference type="AlphaFoldDB" id="A0AAV1ZL68"/>
<dbReference type="Pfam" id="PF00009">
    <property type="entry name" value="GTP_EFTU"/>
    <property type="match status" value="1"/>
</dbReference>
<dbReference type="PANTHER" id="PTHR43721:SF3">
    <property type="entry name" value="GTP-BINDING PROTEIN 2"/>
    <property type="match status" value="1"/>
</dbReference>
<dbReference type="Proteomes" id="UP001497382">
    <property type="component" value="Unassembled WGS sequence"/>
</dbReference>
<dbReference type="GO" id="GO:0003924">
    <property type="term" value="F:GTPase activity"/>
    <property type="evidence" value="ECO:0007669"/>
    <property type="project" value="InterPro"/>
</dbReference>
<organism evidence="5 6">
    <name type="scientific">Larinioides sclopetarius</name>
    <dbReference type="NCBI Taxonomy" id="280406"/>
    <lineage>
        <taxon>Eukaryota</taxon>
        <taxon>Metazoa</taxon>
        <taxon>Ecdysozoa</taxon>
        <taxon>Arthropoda</taxon>
        <taxon>Chelicerata</taxon>
        <taxon>Arachnida</taxon>
        <taxon>Araneae</taxon>
        <taxon>Araneomorphae</taxon>
        <taxon>Entelegynae</taxon>
        <taxon>Araneoidea</taxon>
        <taxon>Araneidae</taxon>
        <taxon>Larinioides</taxon>
    </lineage>
</organism>
<dbReference type="SUPFAM" id="SSF50447">
    <property type="entry name" value="Translation proteins"/>
    <property type="match status" value="1"/>
</dbReference>
<proteinExistence type="inferred from homology"/>
<dbReference type="PROSITE" id="PS51722">
    <property type="entry name" value="G_TR_2"/>
    <property type="match status" value="1"/>
</dbReference>
<keyword evidence="3" id="KW-0342">GTP-binding</keyword>
<dbReference type="CDD" id="cd03708">
    <property type="entry name" value="GTPBP_III"/>
    <property type="match status" value="1"/>
</dbReference>
<protein>
    <recommendedName>
        <fullName evidence="4">Tr-type G domain-containing protein</fullName>
    </recommendedName>
</protein>